<dbReference type="STRING" id="562970.Btus_0243"/>
<evidence type="ECO:0000313" key="3">
    <source>
        <dbReference type="EMBL" id="ADG05020.1"/>
    </source>
</evidence>
<keyword evidence="1" id="KW-1133">Transmembrane helix</keyword>
<evidence type="ECO:0000313" key="4">
    <source>
        <dbReference type="Proteomes" id="UP000002368"/>
    </source>
</evidence>
<feature type="transmembrane region" description="Helical" evidence="1">
    <location>
        <begin position="118"/>
        <end position="138"/>
    </location>
</feature>
<keyword evidence="1" id="KW-0472">Membrane</keyword>
<dbReference type="Pfam" id="PF13630">
    <property type="entry name" value="SdpI"/>
    <property type="match status" value="1"/>
</dbReference>
<proteinExistence type="predicted"/>
<dbReference type="OrthoDB" id="9808690at2"/>
<feature type="transmembrane region" description="Helical" evidence="1">
    <location>
        <begin position="92"/>
        <end position="112"/>
    </location>
</feature>
<dbReference type="InterPro" id="IPR025962">
    <property type="entry name" value="SdpI/YhfL"/>
</dbReference>
<dbReference type="InterPro" id="IPR012867">
    <property type="entry name" value="DUF1648"/>
</dbReference>
<feature type="transmembrane region" description="Helical" evidence="1">
    <location>
        <begin position="53"/>
        <end position="71"/>
    </location>
</feature>
<dbReference type="GO" id="GO:0009636">
    <property type="term" value="P:response to toxic substance"/>
    <property type="evidence" value="ECO:0007669"/>
    <property type="project" value="TreeGrafter"/>
</dbReference>
<sequence>MRDTKAGWGWMDLGILVVALAPFVVAALFWNQLPDRLAVHFGANGQPDGFQDKGWFLVMVAVMNVGLALLLKVVQWIDPKRENYRKFARFYNLFRVVMAAFMSVIFMVTIFYNLGYAFNVQLIVLSGIGVLFIVIGNYMGQIRFNYFFGIRTPWTLANEEVWRRTHRMAGPLWVAAGVAAFICGFLSGEAAMWIFFPIVIIVGVAPLVYSFVLYRKIVR</sequence>
<dbReference type="Pfam" id="PF07853">
    <property type="entry name" value="DUF1648"/>
    <property type="match status" value="1"/>
</dbReference>
<name>D5WSD5_KYRT2</name>
<protein>
    <recommendedName>
        <fullName evidence="2">DUF1648 domain-containing protein</fullName>
    </recommendedName>
</protein>
<dbReference type="KEGG" id="bts:Btus_0243"/>
<keyword evidence="4" id="KW-1185">Reference proteome</keyword>
<feature type="transmembrane region" description="Helical" evidence="1">
    <location>
        <begin position="168"/>
        <end position="187"/>
    </location>
</feature>
<dbReference type="Proteomes" id="UP000002368">
    <property type="component" value="Chromosome"/>
</dbReference>
<evidence type="ECO:0000256" key="1">
    <source>
        <dbReference type="SAM" id="Phobius"/>
    </source>
</evidence>
<dbReference type="RefSeq" id="WP_013074313.1">
    <property type="nucleotide sequence ID" value="NC_014098.1"/>
</dbReference>
<keyword evidence="1" id="KW-0812">Transmembrane</keyword>
<dbReference type="PANTHER" id="PTHR37810">
    <property type="entry name" value="IMMUNITY PROTEIN SDPI"/>
    <property type="match status" value="1"/>
</dbReference>
<dbReference type="AlphaFoldDB" id="D5WSD5"/>
<accession>D5WSD5</accession>
<organism evidence="3 4">
    <name type="scientific">Kyrpidia tusciae (strain DSM 2912 / NBRC 15312 / T2)</name>
    <name type="common">Bacillus tusciae</name>
    <dbReference type="NCBI Taxonomy" id="562970"/>
    <lineage>
        <taxon>Bacteria</taxon>
        <taxon>Bacillati</taxon>
        <taxon>Bacillota</taxon>
        <taxon>Bacilli</taxon>
        <taxon>Bacillales</taxon>
        <taxon>Alicyclobacillaceae</taxon>
        <taxon>Kyrpidia</taxon>
    </lineage>
</organism>
<gene>
    <name evidence="3" type="ordered locus">Btus_0243</name>
</gene>
<dbReference type="InterPro" id="IPR026272">
    <property type="entry name" value="SdpI"/>
</dbReference>
<dbReference type="eggNOG" id="COG4194">
    <property type="taxonomic scope" value="Bacteria"/>
</dbReference>
<dbReference type="eggNOG" id="COG5658">
    <property type="taxonomic scope" value="Bacteria"/>
</dbReference>
<dbReference type="HOGENOM" id="CLU_093038_0_0_9"/>
<feature type="domain" description="DUF1648" evidence="2">
    <location>
        <begin position="18"/>
        <end position="63"/>
    </location>
</feature>
<dbReference type="PIRSF" id="PIRSF038959">
    <property type="entry name" value="SdpI"/>
    <property type="match status" value="1"/>
</dbReference>
<dbReference type="PANTHER" id="PTHR37810:SF5">
    <property type="entry name" value="IMMUNITY PROTEIN SDPI"/>
    <property type="match status" value="1"/>
</dbReference>
<feature type="transmembrane region" description="Helical" evidence="1">
    <location>
        <begin position="193"/>
        <end position="214"/>
    </location>
</feature>
<dbReference type="EMBL" id="CP002017">
    <property type="protein sequence ID" value="ADG05020.1"/>
    <property type="molecule type" value="Genomic_DNA"/>
</dbReference>
<reference evidence="3 4" key="1">
    <citation type="journal article" date="2011" name="Stand. Genomic Sci.">
        <title>Complete genome sequence of the thermophilic, hydrogen-oxidizing Bacillus tusciae type strain (T2) and reclassification in the new genus, Kyrpidia gen. nov. as Kyrpidia tusciae comb. nov. and emendation of the family Alicyclobacillaceae da Costa and Rainey, 2010.</title>
        <authorList>
            <person name="Klenk H.P."/>
            <person name="Lapidus A."/>
            <person name="Chertkov O."/>
            <person name="Copeland A."/>
            <person name="Del Rio T.G."/>
            <person name="Nolan M."/>
            <person name="Lucas S."/>
            <person name="Chen F."/>
            <person name="Tice H."/>
            <person name="Cheng J.F."/>
            <person name="Han C."/>
            <person name="Bruce D."/>
            <person name="Goodwin L."/>
            <person name="Pitluck S."/>
            <person name="Pati A."/>
            <person name="Ivanova N."/>
            <person name="Mavromatis K."/>
            <person name="Daum C."/>
            <person name="Chen A."/>
            <person name="Palaniappan K."/>
            <person name="Chang Y.J."/>
            <person name="Land M."/>
            <person name="Hauser L."/>
            <person name="Jeffries C.D."/>
            <person name="Detter J.C."/>
            <person name="Rohde M."/>
            <person name="Abt B."/>
            <person name="Pukall R."/>
            <person name="Goker M."/>
            <person name="Bristow J."/>
            <person name="Markowitz V."/>
            <person name="Hugenholtz P."/>
            <person name="Eisen J.A."/>
        </authorList>
    </citation>
    <scope>NUCLEOTIDE SEQUENCE [LARGE SCALE GENOMIC DNA]</scope>
    <source>
        <strain evidence="3 4">DSM 2912</strain>
    </source>
</reference>
<feature type="transmembrane region" description="Helical" evidence="1">
    <location>
        <begin position="12"/>
        <end position="33"/>
    </location>
</feature>
<evidence type="ECO:0000259" key="2">
    <source>
        <dbReference type="Pfam" id="PF07853"/>
    </source>
</evidence>